<evidence type="ECO:0000256" key="3">
    <source>
        <dbReference type="ARBA" id="ARBA00022692"/>
    </source>
</evidence>
<feature type="compositionally biased region" description="Gly residues" evidence="7">
    <location>
        <begin position="29"/>
        <end position="39"/>
    </location>
</feature>
<name>A0A8K0I068_COCNU</name>
<accession>A0A8K0I068</accession>
<evidence type="ECO:0000256" key="7">
    <source>
        <dbReference type="SAM" id="MobiDB-lite"/>
    </source>
</evidence>
<evidence type="ECO:0000256" key="5">
    <source>
        <dbReference type="ARBA" id="ARBA00022989"/>
    </source>
</evidence>
<evidence type="ECO:0000256" key="8">
    <source>
        <dbReference type="SAM" id="Phobius"/>
    </source>
</evidence>
<reference evidence="9" key="2">
    <citation type="submission" date="2019-07" db="EMBL/GenBank/DDBJ databases">
        <authorList>
            <person name="Yang Y."/>
            <person name="Bocs S."/>
            <person name="Baudouin L."/>
        </authorList>
    </citation>
    <scope>NUCLEOTIDE SEQUENCE</scope>
    <source>
        <tissue evidence="9">Spear leaf of Hainan Tall coconut</tissue>
    </source>
</reference>
<evidence type="ECO:0000256" key="2">
    <source>
        <dbReference type="ARBA" id="ARBA00009607"/>
    </source>
</evidence>
<proteinExistence type="inferred from homology"/>
<dbReference type="PANTHER" id="PTHR16318:SF0">
    <property type="entry name" value="GAMMA-SECRETASE SUBUNIT PEN-2"/>
    <property type="match status" value="1"/>
</dbReference>
<dbReference type="GO" id="GO:0007219">
    <property type="term" value="P:Notch signaling pathway"/>
    <property type="evidence" value="ECO:0007669"/>
    <property type="project" value="UniProtKB-KW"/>
</dbReference>
<dbReference type="EMBL" id="CM017873">
    <property type="protein sequence ID" value="KAG1331202.1"/>
    <property type="molecule type" value="Genomic_DNA"/>
</dbReference>
<comment type="subcellular location">
    <subcellularLocation>
        <location evidence="1">Membrane</location>
        <topology evidence="1">Multi-pass membrane protein</topology>
    </subcellularLocation>
</comment>
<dbReference type="PANTHER" id="PTHR16318">
    <property type="entry name" value="GAMMA-SECRETASE SUBUNIT PEN-2"/>
    <property type="match status" value="1"/>
</dbReference>
<evidence type="ECO:0000256" key="6">
    <source>
        <dbReference type="ARBA" id="ARBA00023136"/>
    </source>
</evidence>
<keyword evidence="4" id="KW-0914">Notch signaling pathway</keyword>
<dbReference type="Pfam" id="PF10251">
    <property type="entry name" value="PEN-2"/>
    <property type="match status" value="1"/>
</dbReference>
<keyword evidence="10" id="KW-1185">Reference proteome</keyword>
<feature type="transmembrane region" description="Helical" evidence="8">
    <location>
        <begin position="108"/>
        <end position="132"/>
    </location>
</feature>
<evidence type="ECO:0000256" key="4">
    <source>
        <dbReference type="ARBA" id="ARBA00022976"/>
    </source>
</evidence>
<feature type="compositionally biased region" description="Basic and acidic residues" evidence="7">
    <location>
        <begin position="1"/>
        <end position="15"/>
    </location>
</feature>
<feature type="region of interest" description="Disordered" evidence="7">
    <location>
        <begin position="1"/>
        <end position="50"/>
    </location>
</feature>
<dbReference type="OrthoDB" id="524898at2759"/>
<reference evidence="9" key="1">
    <citation type="journal article" date="2017" name="Gigascience">
        <title>The genome draft of coconut (Cocos nucifera).</title>
        <authorList>
            <person name="Xiao Y."/>
            <person name="Xu P."/>
            <person name="Fan H."/>
            <person name="Baudouin L."/>
            <person name="Xia W."/>
            <person name="Bocs S."/>
            <person name="Xu J."/>
            <person name="Li Q."/>
            <person name="Guo A."/>
            <person name="Zhou L."/>
            <person name="Li J."/>
            <person name="Wu Y."/>
            <person name="Ma Z."/>
            <person name="Armero A."/>
            <person name="Issali A.E."/>
            <person name="Liu N."/>
            <person name="Peng M."/>
            <person name="Yang Y."/>
        </authorList>
    </citation>
    <scope>NUCLEOTIDE SEQUENCE</scope>
    <source>
        <tissue evidence="9">Spear leaf of Hainan Tall coconut</tissue>
    </source>
</reference>
<comment type="similarity">
    <text evidence="2">Belongs to the PEN-2 family.</text>
</comment>
<evidence type="ECO:0000313" key="10">
    <source>
        <dbReference type="Proteomes" id="UP000797356"/>
    </source>
</evidence>
<dbReference type="AlphaFoldDB" id="A0A8K0I068"/>
<keyword evidence="5 8" id="KW-1133">Transmembrane helix</keyword>
<gene>
    <name evidence="9" type="ORF">COCNU_02G011700</name>
</gene>
<evidence type="ECO:0000256" key="1">
    <source>
        <dbReference type="ARBA" id="ARBA00004141"/>
    </source>
</evidence>
<feature type="transmembrane region" description="Helical" evidence="8">
    <location>
        <begin position="68"/>
        <end position="88"/>
    </location>
</feature>
<evidence type="ECO:0000313" key="9">
    <source>
        <dbReference type="EMBL" id="KAG1331202.1"/>
    </source>
</evidence>
<dbReference type="GO" id="GO:0070765">
    <property type="term" value="C:gamma-secretase complex"/>
    <property type="evidence" value="ECO:0007669"/>
    <property type="project" value="TreeGrafter"/>
</dbReference>
<comment type="caution">
    <text evidence="9">The sequence shown here is derived from an EMBL/GenBank/DDBJ whole genome shotgun (WGS) entry which is preliminary data.</text>
</comment>
<keyword evidence="3 8" id="KW-0812">Transmembrane</keyword>
<protein>
    <submittedName>
        <fullName evidence="9">Putative gamma-secretase subunit PEN-2</fullName>
    </submittedName>
</protein>
<dbReference type="Proteomes" id="UP000797356">
    <property type="component" value="Chromosome 2"/>
</dbReference>
<dbReference type="InterPro" id="IPR019379">
    <property type="entry name" value="Gamma_Secretase_Asp_P_PEN2"/>
</dbReference>
<keyword evidence="6 8" id="KW-0472">Membrane</keyword>
<sequence length="180" mass="19787">MEGRVEHEEDEERRHLGGSGLILRRDAAGSGGGGGGGADGDPSSQQWPTVDGALGLSEEESVAYARRFFLWGFALLPLLWAVNCFYFWPVLRSRPSSSPSSFSRIRPYVMRSAIGFLVFAVLLSSWALTFVIGGEQLFGPVWQDLVMYNLADKLGDWDSSHNLDCSPGCCFGCSENRKEK</sequence>
<organism evidence="9 10">
    <name type="scientific">Cocos nucifera</name>
    <name type="common">Coconut palm</name>
    <dbReference type="NCBI Taxonomy" id="13894"/>
    <lineage>
        <taxon>Eukaryota</taxon>
        <taxon>Viridiplantae</taxon>
        <taxon>Streptophyta</taxon>
        <taxon>Embryophyta</taxon>
        <taxon>Tracheophyta</taxon>
        <taxon>Spermatophyta</taxon>
        <taxon>Magnoliopsida</taxon>
        <taxon>Liliopsida</taxon>
        <taxon>Arecaceae</taxon>
        <taxon>Arecoideae</taxon>
        <taxon>Cocoseae</taxon>
        <taxon>Attaleinae</taxon>
        <taxon>Cocos</taxon>
    </lineage>
</organism>